<comment type="similarity">
    <text evidence="2 4">Belongs to the Nudix hydrolase family.</text>
</comment>
<dbReference type="InterPro" id="IPR015797">
    <property type="entry name" value="NUDIX_hydrolase-like_dom_sf"/>
</dbReference>
<feature type="domain" description="Nudix hydrolase" evidence="5">
    <location>
        <begin position="3"/>
        <end position="144"/>
    </location>
</feature>
<keyword evidence="7" id="KW-1185">Reference proteome</keyword>
<reference evidence="6 7" key="1">
    <citation type="submission" date="2016-09" db="EMBL/GenBank/DDBJ databases">
        <title>Complete genome sequence of microbes from the polar regions.</title>
        <authorList>
            <person name="Liao L."/>
            <person name="Chen B."/>
        </authorList>
    </citation>
    <scope>NUCLEOTIDE SEQUENCE [LARGE SCALE GENOMIC DNA]</scope>
    <source>
        <strain evidence="6 7">ZS314</strain>
    </source>
</reference>
<evidence type="ECO:0000259" key="5">
    <source>
        <dbReference type="PROSITE" id="PS51462"/>
    </source>
</evidence>
<dbReference type="RefSeq" id="WP_161886550.1">
    <property type="nucleotide sequence ID" value="NZ_CP017146.1"/>
</dbReference>
<dbReference type="InterPro" id="IPR020084">
    <property type="entry name" value="NUDIX_hydrolase_CS"/>
</dbReference>
<dbReference type="InterPro" id="IPR020476">
    <property type="entry name" value="Nudix_hydrolase"/>
</dbReference>
<organism evidence="6 7">
    <name type="scientific">Marisediminicola antarctica</name>
    <dbReference type="NCBI Taxonomy" id="674079"/>
    <lineage>
        <taxon>Bacteria</taxon>
        <taxon>Bacillati</taxon>
        <taxon>Actinomycetota</taxon>
        <taxon>Actinomycetes</taxon>
        <taxon>Micrococcales</taxon>
        <taxon>Microbacteriaceae</taxon>
        <taxon>Marisediminicola</taxon>
    </lineage>
</organism>
<dbReference type="SUPFAM" id="SSF55811">
    <property type="entry name" value="Nudix"/>
    <property type="match status" value="1"/>
</dbReference>
<name>A0A7L5AIK6_9MICO</name>
<protein>
    <recommendedName>
        <fullName evidence="5">Nudix hydrolase domain-containing protein</fullName>
    </recommendedName>
</protein>
<dbReference type="PANTHER" id="PTHR43046:SF16">
    <property type="entry name" value="ADP-RIBOSE PYROPHOSPHATASE YJHB-RELATED"/>
    <property type="match status" value="1"/>
</dbReference>
<evidence type="ECO:0000313" key="7">
    <source>
        <dbReference type="Proteomes" id="UP000464507"/>
    </source>
</evidence>
<evidence type="ECO:0000256" key="2">
    <source>
        <dbReference type="ARBA" id="ARBA00005582"/>
    </source>
</evidence>
<proteinExistence type="inferred from homology"/>
<evidence type="ECO:0000256" key="3">
    <source>
        <dbReference type="ARBA" id="ARBA00022801"/>
    </source>
</evidence>
<dbReference type="PANTHER" id="PTHR43046">
    <property type="entry name" value="GDP-MANNOSE MANNOSYL HYDROLASE"/>
    <property type="match status" value="1"/>
</dbReference>
<sequence length="160" mass="18288">MTLRHRLTSRILVLDDDDRVLMFLTKGSVPAQVTRWITPGGGVDPGESHHDAACRELFEETGRVVDDLGEPIFTLDFEVDYVGGDHDTGHAEYYLLHSDTFTPSSDNWTAEEHVDVLEHHWWSIDELRQSTDPIDPVNLADLVARQASFRKLPEKDRRDH</sequence>
<dbReference type="GO" id="GO:0016787">
    <property type="term" value="F:hydrolase activity"/>
    <property type="evidence" value="ECO:0007669"/>
    <property type="project" value="UniProtKB-KW"/>
</dbReference>
<evidence type="ECO:0000313" key="6">
    <source>
        <dbReference type="EMBL" id="QHO70157.1"/>
    </source>
</evidence>
<accession>A0A7L5AIK6</accession>
<dbReference type="Gene3D" id="3.90.79.10">
    <property type="entry name" value="Nucleoside Triphosphate Pyrophosphohydrolase"/>
    <property type="match status" value="1"/>
</dbReference>
<keyword evidence="3 4" id="KW-0378">Hydrolase</keyword>
<dbReference type="KEGG" id="mant:BHD05_11410"/>
<dbReference type="Pfam" id="PF00293">
    <property type="entry name" value="NUDIX"/>
    <property type="match status" value="1"/>
</dbReference>
<gene>
    <name evidence="6" type="ORF">BHD05_11410</name>
</gene>
<dbReference type="PROSITE" id="PS51462">
    <property type="entry name" value="NUDIX"/>
    <property type="match status" value="1"/>
</dbReference>
<dbReference type="EMBL" id="CP017146">
    <property type="protein sequence ID" value="QHO70157.1"/>
    <property type="molecule type" value="Genomic_DNA"/>
</dbReference>
<dbReference type="AlphaFoldDB" id="A0A7L5AIK6"/>
<dbReference type="OrthoDB" id="9804442at2"/>
<dbReference type="CDD" id="cd04685">
    <property type="entry name" value="NUDIX_Hydrolase"/>
    <property type="match status" value="1"/>
</dbReference>
<evidence type="ECO:0000256" key="1">
    <source>
        <dbReference type="ARBA" id="ARBA00001946"/>
    </source>
</evidence>
<dbReference type="PROSITE" id="PS00893">
    <property type="entry name" value="NUDIX_BOX"/>
    <property type="match status" value="1"/>
</dbReference>
<dbReference type="InterPro" id="IPR000086">
    <property type="entry name" value="NUDIX_hydrolase_dom"/>
</dbReference>
<comment type="cofactor">
    <cofactor evidence="1">
        <name>Mg(2+)</name>
        <dbReference type="ChEBI" id="CHEBI:18420"/>
    </cofactor>
</comment>
<dbReference type="Proteomes" id="UP000464507">
    <property type="component" value="Chromosome"/>
</dbReference>
<evidence type="ECO:0000256" key="4">
    <source>
        <dbReference type="RuleBase" id="RU003476"/>
    </source>
</evidence>
<dbReference type="PRINTS" id="PR00502">
    <property type="entry name" value="NUDIXFAMILY"/>
</dbReference>